<protein>
    <submittedName>
        <fullName evidence="1">Uncharacterized protein</fullName>
    </submittedName>
</protein>
<comment type="caution">
    <text evidence="1">The sequence shown here is derived from an EMBL/GenBank/DDBJ whole genome shotgun (WGS) entry which is preliminary data.</text>
</comment>
<gene>
    <name evidence="1" type="ORF">AFUS01_LOCUS7695</name>
</gene>
<accession>A0A8J2NYD4</accession>
<keyword evidence="2" id="KW-1185">Reference proteome</keyword>
<dbReference type="EMBL" id="CAJVCH010052372">
    <property type="protein sequence ID" value="CAG7718294.1"/>
    <property type="molecule type" value="Genomic_DNA"/>
</dbReference>
<organism evidence="1 2">
    <name type="scientific">Allacma fusca</name>
    <dbReference type="NCBI Taxonomy" id="39272"/>
    <lineage>
        <taxon>Eukaryota</taxon>
        <taxon>Metazoa</taxon>
        <taxon>Ecdysozoa</taxon>
        <taxon>Arthropoda</taxon>
        <taxon>Hexapoda</taxon>
        <taxon>Collembola</taxon>
        <taxon>Symphypleona</taxon>
        <taxon>Sminthuridae</taxon>
        <taxon>Allacma</taxon>
    </lineage>
</organism>
<dbReference type="AlphaFoldDB" id="A0A8J2NYD4"/>
<sequence>DGDTGKVVEEPGCVIVEAGDADGTTADGTTVDGTKRVEKSGTTTAVVDIVAEDGRELASSDSTGSNTEEGGCVIFHCISYLGASAIK</sequence>
<feature type="non-terminal residue" evidence="1">
    <location>
        <position position="87"/>
    </location>
</feature>
<proteinExistence type="predicted"/>
<evidence type="ECO:0000313" key="2">
    <source>
        <dbReference type="Proteomes" id="UP000708208"/>
    </source>
</evidence>
<reference evidence="1" key="1">
    <citation type="submission" date="2021-06" db="EMBL/GenBank/DDBJ databases">
        <authorList>
            <person name="Hodson N. C."/>
            <person name="Mongue J. A."/>
            <person name="Jaron S. K."/>
        </authorList>
    </citation>
    <scope>NUCLEOTIDE SEQUENCE</scope>
</reference>
<dbReference type="Proteomes" id="UP000708208">
    <property type="component" value="Unassembled WGS sequence"/>
</dbReference>
<evidence type="ECO:0000313" key="1">
    <source>
        <dbReference type="EMBL" id="CAG7718294.1"/>
    </source>
</evidence>
<feature type="non-terminal residue" evidence="1">
    <location>
        <position position="1"/>
    </location>
</feature>
<name>A0A8J2NYD4_9HEXA</name>